<feature type="domain" description="Cytochrome c" evidence="11">
    <location>
        <begin position="130"/>
        <end position="221"/>
    </location>
</feature>
<proteinExistence type="predicted"/>
<feature type="domain" description="Cytochrome c" evidence="11">
    <location>
        <begin position="40"/>
        <end position="118"/>
    </location>
</feature>
<dbReference type="Pfam" id="PF13442">
    <property type="entry name" value="Cytochrome_CBB3"/>
    <property type="match status" value="1"/>
</dbReference>
<evidence type="ECO:0000256" key="9">
    <source>
        <dbReference type="PIRSR" id="PIRSR000005-2"/>
    </source>
</evidence>
<dbReference type="PANTHER" id="PTHR33751">
    <property type="entry name" value="CBB3-TYPE CYTOCHROME C OXIDASE SUBUNIT FIXP"/>
    <property type="match status" value="1"/>
</dbReference>
<dbReference type="GO" id="GO:0005506">
    <property type="term" value="F:iron ion binding"/>
    <property type="evidence" value="ECO:0007669"/>
    <property type="project" value="InterPro"/>
</dbReference>
<keyword evidence="3 8" id="KW-0349">Heme</keyword>
<feature type="binding site" description="covalent" evidence="8">
    <location>
        <position position="151"/>
    </location>
    <ligand>
        <name>heme c</name>
        <dbReference type="ChEBI" id="CHEBI:61717"/>
        <label>2</label>
    </ligand>
</feature>
<dbReference type="PIRSF" id="PIRSF000005">
    <property type="entry name" value="Cytochrome_c4"/>
    <property type="match status" value="1"/>
</dbReference>
<dbReference type="InterPro" id="IPR009056">
    <property type="entry name" value="Cyt_c-like_dom"/>
</dbReference>
<keyword evidence="6" id="KW-0249">Electron transport</keyword>
<evidence type="ECO:0000256" key="1">
    <source>
        <dbReference type="ARBA" id="ARBA00004418"/>
    </source>
</evidence>
<keyword evidence="2" id="KW-0813">Transport</keyword>
<dbReference type="OrthoDB" id="9773456at2"/>
<evidence type="ECO:0000256" key="3">
    <source>
        <dbReference type="ARBA" id="ARBA00022617"/>
    </source>
</evidence>
<dbReference type="Proteomes" id="UP000196331">
    <property type="component" value="Unassembled WGS sequence"/>
</dbReference>
<evidence type="ECO:0000256" key="6">
    <source>
        <dbReference type="ARBA" id="ARBA00022982"/>
    </source>
</evidence>
<evidence type="ECO:0000256" key="8">
    <source>
        <dbReference type="PIRSR" id="PIRSR000005-1"/>
    </source>
</evidence>
<comment type="PTM">
    <text evidence="8">Binds 2 heme c groups covalently per subunit.</text>
</comment>
<evidence type="ECO:0000256" key="2">
    <source>
        <dbReference type="ARBA" id="ARBA00022448"/>
    </source>
</evidence>
<feature type="binding site" description="axial binding residue" evidence="9">
    <location>
        <position position="95"/>
    </location>
    <ligand>
        <name>heme c</name>
        <dbReference type="ChEBI" id="CHEBI:61717"/>
        <label>1</label>
    </ligand>
    <ligandPart>
        <name>Fe</name>
        <dbReference type="ChEBI" id="CHEBI:18248"/>
    </ligandPart>
</feature>
<dbReference type="SUPFAM" id="SSF46626">
    <property type="entry name" value="Cytochrome c"/>
    <property type="match status" value="2"/>
</dbReference>
<dbReference type="GO" id="GO:0009055">
    <property type="term" value="F:electron transfer activity"/>
    <property type="evidence" value="ECO:0007669"/>
    <property type="project" value="InterPro"/>
</dbReference>
<evidence type="ECO:0000259" key="11">
    <source>
        <dbReference type="PROSITE" id="PS51007"/>
    </source>
</evidence>
<gene>
    <name evidence="12" type="ORF">CZ787_14935</name>
</gene>
<feature type="signal peptide" evidence="10">
    <location>
        <begin position="1"/>
        <end position="32"/>
    </location>
</feature>
<evidence type="ECO:0000256" key="4">
    <source>
        <dbReference type="ARBA" id="ARBA00022723"/>
    </source>
</evidence>
<dbReference type="PANTHER" id="PTHR33751:SF9">
    <property type="entry name" value="CYTOCHROME C4"/>
    <property type="match status" value="1"/>
</dbReference>
<reference evidence="12 13" key="1">
    <citation type="submission" date="2017-02" db="EMBL/GenBank/DDBJ databases">
        <authorList>
            <person name="Dridi B."/>
        </authorList>
    </citation>
    <scope>NUCLEOTIDE SEQUENCE [LARGE SCALE GENOMIC DNA]</scope>
    <source>
        <strain evidence="12 13">JB380</strain>
    </source>
</reference>
<dbReference type="InterPro" id="IPR036909">
    <property type="entry name" value="Cyt_c-like_dom_sf"/>
</dbReference>
<feature type="binding site" description="axial binding residue" evidence="9">
    <location>
        <position position="155"/>
    </location>
    <ligand>
        <name>heme c</name>
        <dbReference type="ChEBI" id="CHEBI:61717"/>
        <label>2</label>
    </ligand>
    <ligandPart>
        <name>Fe</name>
        <dbReference type="ChEBI" id="CHEBI:18248"/>
    </ligandPart>
</feature>
<feature type="binding site" description="covalent" evidence="8">
    <location>
        <position position="154"/>
    </location>
    <ligand>
        <name>heme c</name>
        <dbReference type="ChEBI" id="CHEBI:61717"/>
        <label>2</label>
    </ligand>
</feature>
<feature type="binding site" description="axial binding residue" evidence="9">
    <location>
        <position position="56"/>
    </location>
    <ligand>
        <name>heme c</name>
        <dbReference type="ChEBI" id="CHEBI:61717"/>
        <label>1</label>
    </ligand>
    <ligandPart>
        <name>Fe</name>
        <dbReference type="ChEBI" id="CHEBI:18248"/>
    </ligandPart>
</feature>
<dbReference type="GO" id="GO:0020037">
    <property type="term" value="F:heme binding"/>
    <property type="evidence" value="ECO:0007669"/>
    <property type="project" value="InterPro"/>
</dbReference>
<sequence>MNVFTKIFTNICVKAALASLAAALSAPVIVSAQPADPQATDITAGQQRAQTCAACHGQTGISPASAFPHLAGQQASYLAKQIRDIRDGERVVVQMTGMVDDFSDQDAWNVAAYYAAQEANLGHANAEDEALLARGEEIYRAGVRSRGVPACSACHTPTGGGVGSAVYPAIAGQYPAYTMTALHAFASGERTNDPSGSMHDIATRLSEEDMQAVANYLFGLH</sequence>
<evidence type="ECO:0000313" key="12">
    <source>
        <dbReference type="EMBL" id="SJN14396.1"/>
    </source>
</evidence>
<evidence type="ECO:0000313" key="13">
    <source>
        <dbReference type="Proteomes" id="UP000196331"/>
    </source>
</evidence>
<protein>
    <submittedName>
        <fullName evidence="12">Cytochrome c4</fullName>
    </submittedName>
</protein>
<evidence type="ECO:0000256" key="10">
    <source>
        <dbReference type="SAM" id="SignalP"/>
    </source>
</evidence>
<evidence type="ECO:0000256" key="7">
    <source>
        <dbReference type="ARBA" id="ARBA00023004"/>
    </source>
</evidence>
<feature type="chain" id="PRO_5012819962" evidence="10">
    <location>
        <begin position="33"/>
        <end position="221"/>
    </location>
</feature>
<name>A0A1R4I3U7_9GAMM</name>
<dbReference type="InterPro" id="IPR050597">
    <property type="entry name" value="Cytochrome_c_Oxidase_Subunit"/>
</dbReference>
<accession>A0A1R4I3U7</accession>
<evidence type="ECO:0000256" key="5">
    <source>
        <dbReference type="ARBA" id="ARBA00022764"/>
    </source>
</evidence>
<keyword evidence="5" id="KW-0574">Periplasm</keyword>
<feature type="binding site" description="covalent" evidence="8">
    <location>
        <position position="55"/>
    </location>
    <ligand>
        <name>heme c</name>
        <dbReference type="ChEBI" id="CHEBI:61717"/>
        <label>1</label>
    </ligand>
</feature>
<keyword evidence="4 9" id="KW-0479">Metal-binding</keyword>
<feature type="binding site" description="covalent" evidence="8">
    <location>
        <position position="52"/>
    </location>
    <ligand>
        <name>heme c</name>
        <dbReference type="ChEBI" id="CHEBI:61717"/>
        <label>1</label>
    </ligand>
</feature>
<comment type="caution">
    <text evidence="12">The sequence shown here is derived from an EMBL/GenBank/DDBJ whole genome shotgun (WGS) entry which is preliminary data.</text>
</comment>
<comment type="subcellular location">
    <subcellularLocation>
        <location evidence="1">Periplasm</location>
    </subcellularLocation>
</comment>
<keyword evidence="10" id="KW-0732">Signal</keyword>
<dbReference type="Pfam" id="PF00034">
    <property type="entry name" value="Cytochrom_C"/>
    <property type="match status" value="1"/>
</dbReference>
<dbReference type="InterPro" id="IPR024167">
    <property type="entry name" value="Cytochrome_c4-like"/>
</dbReference>
<keyword evidence="7 9" id="KW-0408">Iron</keyword>
<dbReference type="EMBL" id="FUKM01000057">
    <property type="protein sequence ID" value="SJN14396.1"/>
    <property type="molecule type" value="Genomic_DNA"/>
</dbReference>
<dbReference type="AlphaFoldDB" id="A0A1R4I3U7"/>
<organism evidence="12 13">
    <name type="scientific">Halomonas citrativorans</name>
    <dbReference type="NCBI Taxonomy" id="2742612"/>
    <lineage>
        <taxon>Bacteria</taxon>
        <taxon>Pseudomonadati</taxon>
        <taxon>Pseudomonadota</taxon>
        <taxon>Gammaproteobacteria</taxon>
        <taxon>Oceanospirillales</taxon>
        <taxon>Halomonadaceae</taxon>
        <taxon>Halomonas</taxon>
    </lineage>
</organism>
<feature type="binding site" description="axial binding residue" evidence="9">
    <location>
        <position position="198"/>
    </location>
    <ligand>
        <name>heme c</name>
        <dbReference type="ChEBI" id="CHEBI:61717"/>
        <label>2</label>
    </ligand>
    <ligandPart>
        <name>Fe</name>
        <dbReference type="ChEBI" id="CHEBI:18248"/>
    </ligandPart>
</feature>
<dbReference type="PROSITE" id="PS51007">
    <property type="entry name" value="CYTC"/>
    <property type="match status" value="2"/>
</dbReference>
<dbReference type="GO" id="GO:0042597">
    <property type="term" value="C:periplasmic space"/>
    <property type="evidence" value="ECO:0007669"/>
    <property type="project" value="UniProtKB-SubCell"/>
</dbReference>
<dbReference type="Gene3D" id="1.10.760.10">
    <property type="entry name" value="Cytochrome c-like domain"/>
    <property type="match status" value="2"/>
</dbReference>